<feature type="binding site" evidence="7">
    <location>
        <position position="578"/>
    </location>
    <ligand>
        <name>Zn(2+)</name>
        <dbReference type="ChEBI" id="CHEBI:29105"/>
        <label>1</label>
    </ligand>
</feature>
<dbReference type="SMART" id="SM00065">
    <property type="entry name" value="GAF"/>
    <property type="match status" value="1"/>
</dbReference>
<dbReference type="GO" id="GO:0046872">
    <property type="term" value="F:metal ion binding"/>
    <property type="evidence" value="ECO:0007669"/>
    <property type="project" value="UniProtKB-KW"/>
</dbReference>
<keyword evidence="4 8" id="KW-0378">Hydrolase</keyword>
<dbReference type="InterPro" id="IPR003607">
    <property type="entry name" value="HD/PDEase_dom"/>
</dbReference>
<dbReference type="GO" id="GO:0004114">
    <property type="term" value="F:3',5'-cyclic-nucleotide phosphodiesterase activity"/>
    <property type="evidence" value="ECO:0007669"/>
    <property type="project" value="InterPro"/>
</dbReference>
<feature type="active site" description="Proton donor" evidence="5">
    <location>
        <position position="426"/>
    </location>
</feature>
<dbReference type="InterPro" id="IPR036971">
    <property type="entry name" value="PDEase_catalytic_dom_sf"/>
</dbReference>
<evidence type="ECO:0000256" key="1">
    <source>
        <dbReference type="ARBA" id="ARBA00007648"/>
    </source>
</evidence>
<evidence type="ECO:0000256" key="7">
    <source>
        <dbReference type="PIRSR" id="PIRSR623088-3"/>
    </source>
</evidence>
<feature type="domain" description="PDEase" evidence="9">
    <location>
        <begin position="348"/>
        <end position="672"/>
    </location>
</feature>
<proteinExistence type="inferred from homology"/>
<feature type="binding site" evidence="7">
    <location>
        <position position="467"/>
    </location>
    <ligand>
        <name>Zn(2+)</name>
        <dbReference type="ChEBI" id="CHEBI:29105"/>
        <label>2</label>
    </ligand>
</feature>
<feature type="binding site" evidence="6">
    <location>
        <position position="578"/>
    </location>
    <ligand>
        <name>AMP</name>
        <dbReference type="ChEBI" id="CHEBI:456215"/>
    </ligand>
</feature>
<dbReference type="EC" id="3.1.4.-" evidence="8"/>
<sequence length="699" mass="80121">MEGKGRKKKQKGKRSKCQIAVCHKRIRRQKNTHPSNADRILNLCADLHDQDASTLQIKVIRYLSRETFSESGFLLLLSSDDREWFCEVVGERILKPEVRYAVDSSPFYSMISKKRPMYTMDVPVEFREQMEVICNRKIQSMLCAPVLTLDTSEVVAIACLINKRSGEFNEKDVEQIDDLTILLRRIMQEAKNLTKAERCSVFLLEKETDELVAKVFDSGENDRQESRNEIRIPASQGIAGHVATTGREILNIDDAYSHDLFYRGVDESTGFRTRNILCFPIKDENSMIEITILNNGELYIINKTDISDVVVGVAQLCNKINAAGFTANDIEIAQAFSVYCCISIMHVCTEDYQQLTRNQNPSVKEIHPELDSLSFLPRILSENEMAMAFIAMLEDMNFISKFRISKPKLARFVLMVRKGYRDPPYHNWVHAFSVAHFCYVMYKNFGLSNYMDDLDCLALTVAGLCHDIDHRGTTNAYQKHFKTVLATLYSSEGSVMERHHFNQTLCILNSADCNIFENLSSENYERIVELMRDIILATDLGLHLNLVKDQEKMADSGFVKTNKKHQYLLRSLLITCSDLSDQAKCFSNSKTVANLIYNEFFSQGDMEKAQGITPSVQMDRQRANISEDQVNFLDRIALPVFRILGKLFPAAKPLEETVERNRKIWSIVDEGWREMKATANSSIDMFNMDFERVEKQICS</sequence>
<evidence type="ECO:0000256" key="4">
    <source>
        <dbReference type="ARBA" id="ARBA00022801"/>
    </source>
</evidence>
<dbReference type="AlphaFoldDB" id="A0A7I8W9C3"/>
<keyword evidence="2" id="KW-0140">cGMP</keyword>
<feature type="binding site" evidence="7">
    <location>
        <position position="467"/>
    </location>
    <ligand>
        <name>Zn(2+)</name>
        <dbReference type="ChEBI" id="CHEBI:29105"/>
        <label>1</label>
    </ligand>
</feature>
<protein>
    <recommendedName>
        <fullName evidence="8">Phosphodiesterase</fullName>
        <ecNumber evidence="8">3.1.4.-</ecNumber>
    </recommendedName>
</protein>
<reference evidence="10 11" key="1">
    <citation type="submission" date="2020-08" db="EMBL/GenBank/DDBJ databases">
        <authorList>
            <person name="Hejnol A."/>
        </authorList>
    </citation>
    <scope>NUCLEOTIDE SEQUENCE [LARGE SCALE GENOMIC DNA]</scope>
</reference>
<keyword evidence="11" id="KW-1185">Reference proteome</keyword>
<dbReference type="SUPFAM" id="SSF55781">
    <property type="entry name" value="GAF domain-like"/>
    <property type="match status" value="2"/>
</dbReference>
<dbReference type="GO" id="GO:0007165">
    <property type="term" value="P:signal transduction"/>
    <property type="evidence" value="ECO:0007669"/>
    <property type="project" value="InterPro"/>
</dbReference>
<evidence type="ECO:0000313" key="10">
    <source>
        <dbReference type="EMBL" id="CAD5124731.1"/>
    </source>
</evidence>
<dbReference type="InterPro" id="IPR023088">
    <property type="entry name" value="PDEase"/>
</dbReference>
<feature type="binding site" evidence="6">
    <location>
        <position position="467"/>
    </location>
    <ligand>
        <name>AMP</name>
        <dbReference type="ChEBI" id="CHEBI:456215"/>
    </ligand>
</feature>
<comment type="similarity">
    <text evidence="1 8">Belongs to the cyclic nucleotide phosphodiesterase family.</text>
</comment>
<evidence type="ECO:0000313" key="11">
    <source>
        <dbReference type="Proteomes" id="UP000549394"/>
    </source>
</evidence>
<evidence type="ECO:0000256" key="6">
    <source>
        <dbReference type="PIRSR" id="PIRSR623088-2"/>
    </source>
</evidence>
<accession>A0A7I8W9C3</accession>
<comment type="caution">
    <text evidence="10">The sequence shown here is derived from an EMBL/GenBank/DDBJ whole genome shotgun (WGS) entry which is preliminary data.</text>
</comment>
<evidence type="ECO:0000256" key="3">
    <source>
        <dbReference type="ARBA" id="ARBA00022723"/>
    </source>
</evidence>
<dbReference type="Proteomes" id="UP000549394">
    <property type="component" value="Unassembled WGS sequence"/>
</dbReference>
<dbReference type="InterPro" id="IPR002073">
    <property type="entry name" value="PDEase_catalytic_dom"/>
</dbReference>
<feature type="binding site" evidence="7">
    <location>
        <position position="430"/>
    </location>
    <ligand>
        <name>Zn(2+)</name>
        <dbReference type="ChEBI" id="CHEBI:29105"/>
        <label>1</label>
    </ligand>
</feature>
<name>A0A7I8W9C3_9ANNE</name>
<dbReference type="InterPro" id="IPR003018">
    <property type="entry name" value="GAF"/>
</dbReference>
<evidence type="ECO:0000259" key="9">
    <source>
        <dbReference type="PROSITE" id="PS51845"/>
    </source>
</evidence>
<dbReference type="PRINTS" id="PR00387">
    <property type="entry name" value="PDIESTERASE1"/>
</dbReference>
<dbReference type="Gene3D" id="1.10.1300.10">
    <property type="entry name" value="3'5'-cyclic nucleotide phosphodiesterase, catalytic domain"/>
    <property type="match status" value="1"/>
</dbReference>
<organism evidence="10 11">
    <name type="scientific">Dimorphilus gyrociliatus</name>
    <dbReference type="NCBI Taxonomy" id="2664684"/>
    <lineage>
        <taxon>Eukaryota</taxon>
        <taxon>Metazoa</taxon>
        <taxon>Spiralia</taxon>
        <taxon>Lophotrochozoa</taxon>
        <taxon>Annelida</taxon>
        <taxon>Polychaeta</taxon>
        <taxon>Polychaeta incertae sedis</taxon>
        <taxon>Dinophilidae</taxon>
        <taxon>Dimorphilus</taxon>
    </lineage>
</organism>
<dbReference type="FunFam" id="1.10.1300.10:FF:000003">
    <property type="entry name" value="Phosphodiesterase"/>
    <property type="match status" value="1"/>
</dbReference>
<dbReference type="SUPFAM" id="SSF109604">
    <property type="entry name" value="HD-domain/PDEase-like"/>
    <property type="match status" value="1"/>
</dbReference>
<dbReference type="PROSITE" id="PS51845">
    <property type="entry name" value="PDEASE_I_2"/>
    <property type="match status" value="1"/>
</dbReference>
<comment type="cofactor">
    <cofactor evidence="8">
        <name>a divalent metal cation</name>
        <dbReference type="ChEBI" id="CHEBI:60240"/>
    </cofactor>
    <text evidence="8">Binds 2 divalent metal cations per subunit. Site 1 may preferentially bind zinc ions, while site 2 has a preference for magnesium and/or manganese ions.</text>
</comment>
<dbReference type="InterPro" id="IPR023174">
    <property type="entry name" value="PDEase_CS"/>
</dbReference>
<evidence type="ECO:0000256" key="5">
    <source>
        <dbReference type="PIRSR" id="PIRSR623088-1"/>
    </source>
</evidence>
<dbReference type="Pfam" id="PF00233">
    <property type="entry name" value="PDEase_I"/>
    <property type="match status" value="1"/>
</dbReference>
<feature type="binding site" evidence="7">
    <location>
        <position position="466"/>
    </location>
    <ligand>
        <name>Zn(2+)</name>
        <dbReference type="ChEBI" id="CHEBI:29105"/>
        <label>1</label>
    </ligand>
</feature>
<dbReference type="CDD" id="cd00077">
    <property type="entry name" value="HDc"/>
    <property type="match status" value="1"/>
</dbReference>
<dbReference type="OrthoDB" id="295473at2759"/>
<feature type="binding site" evidence="6">
    <location>
        <begin position="426"/>
        <end position="430"/>
    </location>
    <ligand>
        <name>AMP</name>
        <dbReference type="ChEBI" id="CHEBI:456215"/>
    </ligand>
</feature>
<dbReference type="Pfam" id="PF01590">
    <property type="entry name" value="GAF"/>
    <property type="match status" value="1"/>
</dbReference>
<dbReference type="InterPro" id="IPR029016">
    <property type="entry name" value="GAF-like_dom_sf"/>
</dbReference>
<dbReference type="PANTHER" id="PTHR11347">
    <property type="entry name" value="CYCLIC NUCLEOTIDE PHOSPHODIESTERASE"/>
    <property type="match status" value="1"/>
</dbReference>
<dbReference type="Gene3D" id="3.30.450.40">
    <property type="match status" value="2"/>
</dbReference>
<feature type="binding site" evidence="6">
    <location>
        <position position="629"/>
    </location>
    <ligand>
        <name>AMP</name>
        <dbReference type="ChEBI" id="CHEBI:456215"/>
    </ligand>
</feature>
<evidence type="ECO:0000256" key="8">
    <source>
        <dbReference type="RuleBase" id="RU363067"/>
    </source>
</evidence>
<gene>
    <name evidence="10" type="ORF">DGYR_LOCUS12224</name>
</gene>
<dbReference type="SMART" id="SM00471">
    <property type="entry name" value="HDc"/>
    <property type="match status" value="1"/>
</dbReference>
<dbReference type="PROSITE" id="PS00126">
    <property type="entry name" value="PDEASE_I_1"/>
    <property type="match status" value="1"/>
</dbReference>
<dbReference type="EMBL" id="CAJFCJ010000022">
    <property type="protein sequence ID" value="CAD5124731.1"/>
    <property type="molecule type" value="Genomic_DNA"/>
</dbReference>
<keyword evidence="3 7" id="KW-0479">Metal-binding</keyword>
<evidence type="ECO:0000256" key="2">
    <source>
        <dbReference type="ARBA" id="ARBA00022535"/>
    </source>
</evidence>